<evidence type="ECO:0000256" key="1">
    <source>
        <dbReference type="SAM" id="MobiDB-lite"/>
    </source>
</evidence>
<evidence type="ECO:0000313" key="3">
    <source>
        <dbReference type="Proteomes" id="UP000735302"/>
    </source>
</evidence>
<reference evidence="2 3" key="1">
    <citation type="journal article" date="2021" name="Elife">
        <title>Chloroplast acquisition without the gene transfer in kleptoplastic sea slugs, Plakobranchus ocellatus.</title>
        <authorList>
            <person name="Maeda T."/>
            <person name="Takahashi S."/>
            <person name="Yoshida T."/>
            <person name="Shimamura S."/>
            <person name="Takaki Y."/>
            <person name="Nagai Y."/>
            <person name="Toyoda A."/>
            <person name="Suzuki Y."/>
            <person name="Arimoto A."/>
            <person name="Ishii H."/>
            <person name="Satoh N."/>
            <person name="Nishiyama T."/>
            <person name="Hasebe M."/>
            <person name="Maruyama T."/>
            <person name="Minagawa J."/>
            <person name="Obokata J."/>
            <person name="Shigenobu S."/>
        </authorList>
    </citation>
    <scope>NUCLEOTIDE SEQUENCE [LARGE SCALE GENOMIC DNA]</scope>
</reference>
<dbReference type="AlphaFoldDB" id="A0AAV4DQ90"/>
<protein>
    <submittedName>
        <fullName evidence="2">Uncharacterized protein</fullName>
    </submittedName>
</protein>
<evidence type="ECO:0000313" key="2">
    <source>
        <dbReference type="EMBL" id="GFO46422.1"/>
    </source>
</evidence>
<name>A0AAV4DQ90_9GAST</name>
<proteinExistence type="predicted"/>
<sequence>MLSRFLRQVDAQGGVGLSLVRNNLAISISSRHLIIVGPNKQNKLTKCANELDPAAESPDAEITMLQNPRKRCKRTPPDNLKARTKENDAVGSFRRSHSRTPSNLP</sequence>
<comment type="caution">
    <text evidence="2">The sequence shown here is derived from an EMBL/GenBank/DDBJ whole genome shotgun (WGS) entry which is preliminary data.</text>
</comment>
<feature type="region of interest" description="Disordered" evidence="1">
    <location>
        <begin position="70"/>
        <end position="105"/>
    </location>
</feature>
<dbReference type="Proteomes" id="UP000735302">
    <property type="component" value="Unassembled WGS sequence"/>
</dbReference>
<keyword evidence="3" id="KW-1185">Reference proteome</keyword>
<organism evidence="2 3">
    <name type="scientific">Plakobranchus ocellatus</name>
    <dbReference type="NCBI Taxonomy" id="259542"/>
    <lineage>
        <taxon>Eukaryota</taxon>
        <taxon>Metazoa</taxon>
        <taxon>Spiralia</taxon>
        <taxon>Lophotrochozoa</taxon>
        <taxon>Mollusca</taxon>
        <taxon>Gastropoda</taxon>
        <taxon>Heterobranchia</taxon>
        <taxon>Euthyneura</taxon>
        <taxon>Panpulmonata</taxon>
        <taxon>Sacoglossa</taxon>
        <taxon>Placobranchoidea</taxon>
        <taxon>Plakobranchidae</taxon>
        <taxon>Plakobranchus</taxon>
    </lineage>
</organism>
<dbReference type="EMBL" id="BLXT01008183">
    <property type="protein sequence ID" value="GFO46422.1"/>
    <property type="molecule type" value="Genomic_DNA"/>
</dbReference>
<accession>A0AAV4DQ90</accession>
<gene>
    <name evidence="2" type="ORF">PoB_007292700</name>
</gene>